<name>A0AAJ5ZC92_9CHLR</name>
<dbReference type="Proteomes" id="UP001219901">
    <property type="component" value="Chromosome"/>
</dbReference>
<protein>
    <submittedName>
        <fullName evidence="2">Uncharacterized protein</fullName>
    </submittedName>
</protein>
<dbReference type="RefSeq" id="WP_342825289.1">
    <property type="nucleotide sequence ID" value="NZ_CP046146.1"/>
</dbReference>
<dbReference type="EMBL" id="CP046147">
    <property type="protein sequence ID" value="WFG38604.1"/>
    <property type="molecule type" value="Genomic_DNA"/>
</dbReference>
<gene>
    <name evidence="1" type="ORF">GKO46_08950</name>
    <name evidence="2" type="ORF">GKO48_02955</name>
</gene>
<evidence type="ECO:0000313" key="1">
    <source>
        <dbReference type="EMBL" id="MDG0867195.1"/>
    </source>
</evidence>
<reference evidence="2" key="2">
    <citation type="journal article" date="2023" name="Nat. Commun.">
        <title>Cultivation of marine bacteria of the SAR202 clade.</title>
        <authorList>
            <person name="Lim Y."/>
            <person name="Seo J.H."/>
            <person name="Giovannoni S.J."/>
            <person name="Kang I."/>
            <person name="Cho J.C."/>
        </authorList>
    </citation>
    <scope>NUCLEOTIDE SEQUENCE</scope>
    <source>
        <strain evidence="2">JH1073</strain>
    </source>
</reference>
<evidence type="ECO:0000313" key="4">
    <source>
        <dbReference type="Proteomes" id="UP001321249"/>
    </source>
</evidence>
<organism evidence="2 3">
    <name type="scientific">Candidatus Lucifugimonas marina</name>
    <dbReference type="NCBI Taxonomy" id="3038979"/>
    <lineage>
        <taxon>Bacteria</taxon>
        <taxon>Bacillati</taxon>
        <taxon>Chloroflexota</taxon>
        <taxon>Dehalococcoidia</taxon>
        <taxon>SAR202 cluster</taxon>
        <taxon>Candidatus Lucifugimonadales</taxon>
        <taxon>Candidatus Lucifugimonadaceae</taxon>
        <taxon>Candidatus Lucifugimonas</taxon>
    </lineage>
</organism>
<sequence>MTVTVTTPVQAAETKSKPADVLVAFVSVAQPLVIDQAYVKPGAVFVMSSPSELNARTFIPWIEPGGTTRVDKVNWVIEYNVVLAGTVVGVAVGAPVVPVVAEAGPAQTAEYEAMNRETKPTKAREITQRFGIAMPSIGILLKVSFCKILLITYPQSFLRDHL</sequence>
<dbReference type="EMBL" id="WMBE01000002">
    <property type="protein sequence ID" value="MDG0867195.1"/>
    <property type="molecule type" value="Genomic_DNA"/>
</dbReference>
<accession>A0AAJ5ZC92</accession>
<evidence type="ECO:0000313" key="3">
    <source>
        <dbReference type="Proteomes" id="UP001219901"/>
    </source>
</evidence>
<dbReference type="AlphaFoldDB" id="A0AAJ5ZC92"/>
<evidence type="ECO:0000313" key="2">
    <source>
        <dbReference type="EMBL" id="WFG38604.1"/>
    </source>
</evidence>
<reference evidence="3 4" key="1">
    <citation type="submission" date="2019-11" db="EMBL/GenBank/DDBJ databases">
        <authorList>
            <person name="Cho J.-C."/>
        </authorList>
    </citation>
    <scope>NUCLEOTIDE SEQUENCE [LARGE SCALE GENOMIC DNA]</scope>
    <source>
        <strain evidence="2 3">JH1073</strain>
        <strain evidence="1 4">JH702</strain>
    </source>
</reference>
<keyword evidence="3" id="KW-1185">Reference proteome</keyword>
<reference evidence="3" key="3">
    <citation type="submission" date="2023-06" db="EMBL/GenBank/DDBJ databases">
        <title>Pangenomics reveal diversification of enzyme families and niche specialization in globally abundant SAR202 bacteria.</title>
        <authorList>
            <person name="Saw J.H.W."/>
        </authorList>
    </citation>
    <scope>NUCLEOTIDE SEQUENCE [LARGE SCALE GENOMIC DNA]</scope>
    <source>
        <strain evidence="3">JH1073</strain>
    </source>
</reference>
<dbReference type="Proteomes" id="UP001321249">
    <property type="component" value="Unassembled WGS sequence"/>
</dbReference>
<proteinExistence type="predicted"/>